<reference evidence="2 3" key="1">
    <citation type="journal article" date="2012" name="J. Bacteriol.">
        <title>Genome Sequence of Nitratireductor indicus Type Strain C115.</title>
        <authorList>
            <person name="Lai Q."/>
            <person name="Li G."/>
            <person name="Yu Z."/>
            <person name="Shao Z."/>
        </authorList>
    </citation>
    <scope>NUCLEOTIDE SEQUENCE [LARGE SCALE GENOMIC DNA]</scope>
    <source>
        <strain evidence="2 3">C115</strain>
    </source>
</reference>
<dbReference type="RefSeq" id="WP_009451079.1">
    <property type="nucleotide sequence ID" value="NZ_AMSI01000009.1"/>
</dbReference>
<dbReference type="PATRIC" id="fig|1231190.3.peg.3013"/>
<dbReference type="eggNOG" id="ENOG5030UZ1">
    <property type="taxonomic scope" value="Bacteria"/>
</dbReference>
<evidence type="ECO:0000313" key="2">
    <source>
        <dbReference type="EMBL" id="EKF41837.1"/>
    </source>
</evidence>
<dbReference type="STRING" id="721133.SAMN05216176_10944"/>
<dbReference type="EMBL" id="AMSI01000009">
    <property type="protein sequence ID" value="EKF41837.1"/>
    <property type="molecule type" value="Genomic_DNA"/>
</dbReference>
<name>K2PL16_9HYPH</name>
<keyword evidence="3" id="KW-1185">Reference proteome</keyword>
<keyword evidence="1" id="KW-0732">Signal</keyword>
<comment type="caution">
    <text evidence="2">The sequence shown here is derived from an EMBL/GenBank/DDBJ whole genome shotgun (WGS) entry which is preliminary data.</text>
</comment>
<sequence length="203" mass="22247">MRLPLSILFLAGLMGLAQAAEIESAYTEFDIEKDCARFSGPPADEPADWANFVCPGWRGYPVLVYYGDLRESLFYGFPPTGDLAPAWESFSAFNRTGPTVEWRILKEETRQVPLTTIHRWFVSQGEEGDKDIEVLVVEKVGQLTERDGCVLGYVVATGNENANEKARHIADEQVFDFACGADQPVIDAGTVPLPAPATGDGSE</sequence>
<protein>
    <submittedName>
        <fullName evidence="2">Uncharacterized protein</fullName>
    </submittedName>
</protein>
<dbReference type="Proteomes" id="UP000007374">
    <property type="component" value="Unassembled WGS sequence"/>
</dbReference>
<dbReference type="AlphaFoldDB" id="K2PL16"/>
<proteinExistence type="predicted"/>
<feature type="signal peptide" evidence="1">
    <location>
        <begin position="1"/>
        <end position="19"/>
    </location>
</feature>
<dbReference type="OrthoDB" id="7427667at2"/>
<feature type="chain" id="PRO_5003865479" evidence="1">
    <location>
        <begin position="20"/>
        <end position="203"/>
    </location>
</feature>
<evidence type="ECO:0000256" key="1">
    <source>
        <dbReference type="SAM" id="SignalP"/>
    </source>
</evidence>
<organism evidence="2 3">
    <name type="scientific">Nitratireductor indicus C115</name>
    <dbReference type="NCBI Taxonomy" id="1231190"/>
    <lineage>
        <taxon>Bacteria</taxon>
        <taxon>Pseudomonadati</taxon>
        <taxon>Pseudomonadota</taxon>
        <taxon>Alphaproteobacteria</taxon>
        <taxon>Hyphomicrobiales</taxon>
        <taxon>Phyllobacteriaceae</taxon>
        <taxon>Nitratireductor</taxon>
    </lineage>
</organism>
<evidence type="ECO:0000313" key="3">
    <source>
        <dbReference type="Proteomes" id="UP000007374"/>
    </source>
</evidence>
<gene>
    <name evidence="2" type="ORF">NA8A_14509</name>
</gene>
<accession>K2PL16</accession>